<gene>
    <name evidence="11" type="ORF">SteCoe_35897</name>
</gene>
<keyword evidence="3 9" id="KW-0812">Transmembrane</keyword>
<feature type="transmembrane region" description="Helical" evidence="9">
    <location>
        <begin position="86"/>
        <end position="107"/>
    </location>
</feature>
<keyword evidence="4 9" id="KW-1133">Transmembrane helix</keyword>
<feature type="compositionally biased region" description="Basic residues" evidence="8">
    <location>
        <begin position="35"/>
        <end position="44"/>
    </location>
</feature>
<dbReference type="InterPro" id="IPR000595">
    <property type="entry name" value="cNMP-bd_dom"/>
</dbReference>
<organism evidence="11 12">
    <name type="scientific">Stentor coeruleus</name>
    <dbReference type="NCBI Taxonomy" id="5963"/>
    <lineage>
        <taxon>Eukaryota</taxon>
        <taxon>Sar</taxon>
        <taxon>Alveolata</taxon>
        <taxon>Ciliophora</taxon>
        <taxon>Postciliodesmatophora</taxon>
        <taxon>Heterotrichea</taxon>
        <taxon>Heterotrichida</taxon>
        <taxon>Stentoridae</taxon>
        <taxon>Stentor</taxon>
    </lineage>
</organism>
<feature type="transmembrane region" description="Helical" evidence="9">
    <location>
        <begin position="318"/>
        <end position="344"/>
    </location>
</feature>
<dbReference type="InterPro" id="IPR018490">
    <property type="entry name" value="cNMP-bd_dom_sf"/>
</dbReference>
<dbReference type="CDD" id="cd00038">
    <property type="entry name" value="CAP_ED"/>
    <property type="match status" value="1"/>
</dbReference>
<dbReference type="Gene3D" id="1.10.287.70">
    <property type="match status" value="1"/>
</dbReference>
<evidence type="ECO:0000256" key="8">
    <source>
        <dbReference type="SAM" id="MobiDB-lite"/>
    </source>
</evidence>
<evidence type="ECO:0000259" key="10">
    <source>
        <dbReference type="PROSITE" id="PS50042"/>
    </source>
</evidence>
<dbReference type="Gene3D" id="2.60.120.10">
    <property type="entry name" value="Jelly Rolls"/>
    <property type="match status" value="1"/>
</dbReference>
<dbReference type="InterPro" id="IPR003938">
    <property type="entry name" value="K_chnl_volt-dep_EAG/ELK/ERG"/>
</dbReference>
<evidence type="ECO:0000256" key="1">
    <source>
        <dbReference type="ARBA" id="ARBA00004141"/>
    </source>
</evidence>
<dbReference type="PANTHER" id="PTHR47823:SF9">
    <property type="entry name" value="CHROMOSOME UNDETERMINED SCAFFOLD_10, WHOLE GENOME SHOTGUN SEQUENCE"/>
    <property type="match status" value="1"/>
</dbReference>
<dbReference type="Proteomes" id="UP000187209">
    <property type="component" value="Unassembled WGS sequence"/>
</dbReference>
<feature type="region of interest" description="Disordered" evidence="8">
    <location>
        <begin position="35"/>
        <end position="54"/>
    </location>
</feature>
<reference evidence="11 12" key="1">
    <citation type="submission" date="2016-11" db="EMBL/GenBank/DDBJ databases">
        <title>The macronuclear genome of Stentor coeruleus: a giant cell with tiny introns.</title>
        <authorList>
            <person name="Slabodnick M."/>
            <person name="Ruby J.G."/>
            <person name="Reiff S.B."/>
            <person name="Swart E.C."/>
            <person name="Gosai S."/>
            <person name="Prabakaran S."/>
            <person name="Witkowska E."/>
            <person name="Larue G.E."/>
            <person name="Fisher S."/>
            <person name="Freeman R.M."/>
            <person name="Gunawardena J."/>
            <person name="Chu W."/>
            <person name="Stover N.A."/>
            <person name="Gregory B.D."/>
            <person name="Nowacki M."/>
            <person name="Derisi J."/>
            <person name="Roy S.W."/>
            <person name="Marshall W.F."/>
            <person name="Sood P."/>
        </authorList>
    </citation>
    <scope>NUCLEOTIDE SEQUENCE [LARGE SCALE GENOMIC DNA]</scope>
    <source>
        <strain evidence="11">WM001</strain>
    </source>
</reference>
<evidence type="ECO:0000256" key="4">
    <source>
        <dbReference type="ARBA" id="ARBA00022989"/>
    </source>
</evidence>
<protein>
    <recommendedName>
        <fullName evidence="10">Cyclic nucleotide-binding domain-containing protein</fullName>
    </recommendedName>
</protein>
<dbReference type="GO" id="GO:0005249">
    <property type="term" value="F:voltage-gated potassium channel activity"/>
    <property type="evidence" value="ECO:0007669"/>
    <property type="project" value="InterPro"/>
</dbReference>
<evidence type="ECO:0000256" key="7">
    <source>
        <dbReference type="ARBA" id="ARBA00023303"/>
    </source>
</evidence>
<keyword evidence="6 9" id="KW-0472">Membrane</keyword>
<dbReference type="PROSITE" id="PS50042">
    <property type="entry name" value="CNMP_BINDING_3"/>
    <property type="match status" value="1"/>
</dbReference>
<comment type="subcellular location">
    <subcellularLocation>
        <location evidence="1">Membrane</location>
        <topology evidence="1">Multi-pass membrane protein</topology>
    </subcellularLocation>
</comment>
<feature type="transmembrane region" description="Helical" evidence="9">
    <location>
        <begin position="193"/>
        <end position="212"/>
    </location>
</feature>
<dbReference type="SUPFAM" id="SSF51206">
    <property type="entry name" value="cAMP-binding domain-like"/>
    <property type="match status" value="1"/>
</dbReference>
<feature type="transmembrane region" description="Helical" evidence="9">
    <location>
        <begin position="288"/>
        <end position="306"/>
    </location>
</feature>
<dbReference type="PANTHER" id="PTHR47823">
    <property type="entry name" value="ION_TRANS DOMAIN-CONTAINING PROTEIN"/>
    <property type="match status" value="1"/>
</dbReference>
<keyword evidence="5" id="KW-0406">Ion transport</keyword>
<comment type="caution">
    <text evidence="11">The sequence shown here is derived from an EMBL/GenBank/DDBJ whole genome shotgun (WGS) entry which is preliminary data.</text>
</comment>
<evidence type="ECO:0000256" key="2">
    <source>
        <dbReference type="ARBA" id="ARBA00022448"/>
    </source>
</evidence>
<evidence type="ECO:0000256" key="5">
    <source>
        <dbReference type="ARBA" id="ARBA00023065"/>
    </source>
</evidence>
<keyword evidence="7" id="KW-0407">Ion channel</keyword>
<dbReference type="PRINTS" id="PR01463">
    <property type="entry name" value="EAGCHANLFMLY"/>
</dbReference>
<evidence type="ECO:0000256" key="9">
    <source>
        <dbReference type="SAM" id="Phobius"/>
    </source>
</evidence>
<feature type="transmembrane region" description="Helical" evidence="9">
    <location>
        <begin position="113"/>
        <end position="135"/>
    </location>
</feature>
<dbReference type="InterPro" id="IPR005821">
    <property type="entry name" value="Ion_trans_dom"/>
</dbReference>
<proteinExistence type="predicted"/>
<keyword evidence="12" id="KW-1185">Reference proteome</keyword>
<dbReference type="OrthoDB" id="417811at2759"/>
<accession>A0A1R2ARH9</accession>
<dbReference type="SUPFAM" id="SSF81324">
    <property type="entry name" value="Voltage-gated potassium channels"/>
    <property type="match status" value="1"/>
</dbReference>
<evidence type="ECO:0000256" key="3">
    <source>
        <dbReference type="ARBA" id="ARBA00022692"/>
    </source>
</evidence>
<name>A0A1R2ARH9_9CILI</name>
<keyword evidence="2" id="KW-0813">Transport</keyword>
<evidence type="ECO:0000256" key="6">
    <source>
        <dbReference type="ARBA" id="ARBA00023136"/>
    </source>
</evidence>
<feature type="domain" description="Cyclic nucleotide-binding" evidence="10">
    <location>
        <begin position="444"/>
        <end position="542"/>
    </location>
</feature>
<dbReference type="InterPro" id="IPR014710">
    <property type="entry name" value="RmlC-like_jellyroll"/>
</dbReference>
<evidence type="ECO:0000313" key="12">
    <source>
        <dbReference type="Proteomes" id="UP000187209"/>
    </source>
</evidence>
<feature type="transmembrane region" description="Helical" evidence="9">
    <location>
        <begin position="233"/>
        <end position="254"/>
    </location>
</feature>
<dbReference type="Pfam" id="PF00520">
    <property type="entry name" value="Ion_trans"/>
    <property type="match status" value="1"/>
</dbReference>
<dbReference type="EMBL" id="MPUH01001575">
    <property type="protein sequence ID" value="OMJ67045.1"/>
    <property type="molecule type" value="Genomic_DNA"/>
</dbReference>
<sequence length="648" mass="75654">MAKHQVAPESYTQIKVKGNNDLYETKILLGKIKTSKTSKKKKDPKPKTNPVSPRGSIFTQYDNTTIIIQTWYDKYIISNNNQIKHFWDILMEIVLAYNLITTMYFLAYRHPTFGLMIVDIICWCFFIIDIFIIMITELISRRGSPIRNFKRIFKIYAKGWLFVDVISVIPLRAGGYYEAEYLLRMLRLLKLPLIINFTDGVGLGYLLTYFNIGKTDKKGKARYSFLFKIVASVIKLLVSVVFIIYFLGCFWYWFQRKVQNKEFSSGETGDDWDFEYYYGLESYEYKDIALRSSYFMLTTIATIGYGDYLPRNVYEMSFLIIIMLFGVTLFAFISGSVNTAVAFYSDLYSGEDFIGNLNTWLNSIEELQGSIPKALRRKVVAHFEYYFIKDRLKSLAKKHWEAESPNDLISKTQPYVDLLNEEVYFNILDNLFNDILFKFRNYFLDSDFFYSISPHFQPRLFIQNEIICEENENFDEVCFITKGKVSIGKISDGIFNKYISIETGDVIGDFSALTEKNNIYEYVAEILTDCLVVPKSVFKTIIENFFPKTRSYILGNSGKRENELKRLDASMRKVCISVVNNDVKQMFIPLVKKKNEFTDDDVSSQVFENIGQYEKICQSFRKLEMCVDVVHKMHKDPLMSDYVIDVDS</sequence>
<dbReference type="GO" id="GO:0016020">
    <property type="term" value="C:membrane"/>
    <property type="evidence" value="ECO:0007669"/>
    <property type="project" value="UniProtKB-SubCell"/>
</dbReference>
<dbReference type="Pfam" id="PF00027">
    <property type="entry name" value="cNMP_binding"/>
    <property type="match status" value="1"/>
</dbReference>
<feature type="transmembrane region" description="Helical" evidence="9">
    <location>
        <begin position="155"/>
        <end position="173"/>
    </location>
</feature>
<dbReference type="AlphaFoldDB" id="A0A1R2ARH9"/>
<evidence type="ECO:0000313" key="11">
    <source>
        <dbReference type="EMBL" id="OMJ67045.1"/>
    </source>
</evidence>